<evidence type="ECO:0000313" key="1">
    <source>
        <dbReference type="EMBL" id="MVX58001.1"/>
    </source>
</evidence>
<dbReference type="RefSeq" id="WP_160336408.1">
    <property type="nucleotide sequence ID" value="NZ_CALPCV010000005.1"/>
</dbReference>
<dbReference type="AlphaFoldDB" id="A0A6L6YQC9"/>
<sequence>MKLKPIIEELRNYCPSFEQRVYGIGAFSQLSESVSTEAMPAAFVLPVSEDPQDPATSSRYRQVVRFRFAVLVMVSNTEDEQGLTAWEAADDLKKEVFRAILGSDDIKAGKDWIQFEGLSIAEINRAALTLQLDFSCEYEIKDEQTRHGADIDRLGRFLRMYTDIDVIAEKGHPDGRIEAKVLIDLEKTK</sequence>
<gene>
    <name evidence="1" type="ORF">E5987_12545</name>
</gene>
<organism evidence="1 2">
    <name type="scientific">Parasutterella muris</name>
    <dbReference type="NCBI Taxonomy" id="2565572"/>
    <lineage>
        <taxon>Bacteria</taxon>
        <taxon>Pseudomonadati</taxon>
        <taxon>Pseudomonadota</taxon>
        <taxon>Betaproteobacteria</taxon>
        <taxon>Burkholderiales</taxon>
        <taxon>Sutterellaceae</taxon>
        <taxon>Parasutterella</taxon>
    </lineage>
</organism>
<evidence type="ECO:0000313" key="2">
    <source>
        <dbReference type="Proteomes" id="UP000472580"/>
    </source>
</evidence>
<dbReference type="OrthoDB" id="4014363at2"/>
<evidence type="ECO:0008006" key="3">
    <source>
        <dbReference type="Google" id="ProtNLM"/>
    </source>
</evidence>
<reference evidence="1 2" key="1">
    <citation type="submission" date="2019-12" db="EMBL/GenBank/DDBJ databases">
        <title>Microbes associate with the intestines of laboratory mice.</title>
        <authorList>
            <person name="Navarre W."/>
            <person name="Wong E."/>
        </authorList>
    </citation>
    <scope>NUCLEOTIDE SEQUENCE [LARGE SCALE GENOMIC DNA]</scope>
    <source>
        <strain evidence="1 2">NM82_D38</strain>
    </source>
</reference>
<comment type="caution">
    <text evidence="1">The sequence shown here is derived from an EMBL/GenBank/DDBJ whole genome shotgun (WGS) entry which is preliminary data.</text>
</comment>
<keyword evidence="2" id="KW-1185">Reference proteome</keyword>
<dbReference type="Pfam" id="PF23840">
    <property type="entry name" value="Phage_tail_terminator"/>
    <property type="match status" value="1"/>
</dbReference>
<proteinExistence type="predicted"/>
<dbReference type="EMBL" id="WSRP01000080">
    <property type="protein sequence ID" value="MVX58001.1"/>
    <property type="molecule type" value="Genomic_DNA"/>
</dbReference>
<dbReference type="InterPro" id="IPR056912">
    <property type="entry name" value="Phage_JBD30_tail_term-like"/>
</dbReference>
<accession>A0A6L6YQC9</accession>
<protein>
    <recommendedName>
        <fullName evidence="3">DUF1834 family protein</fullName>
    </recommendedName>
</protein>
<name>A0A6L6YQC9_9BURK</name>
<dbReference type="Proteomes" id="UP000472580">
    <property type="component" value="Unassembled WGS sequence"/>
</dbReference>